<dbReference type="EMBL" id="JBFCZG010000008">
    <property type="protein sequence ID" value="KAL3419423.1"/>
    <property type="molecule type" value="Genomic_DNA"/>
</dbReference>
<dbReference type="PANTHER" id="PTHR11803">
    <property type="entry name" value="2-IMINOBUTANOATE/2-IMINOPROPANOATE DEAMINASE RIDA"/>
    <property type="match status" value="1"/>
</dbReference>
<name>A0ABR4P803_9HELO</name>
<reference evidence="1 2" key="1">
    <citation type="submission" date="2024-06" db="EMBL/GenBank/DDBJ databases">
        <title>Complete genome of Phlyctema vagabunda strain 19-DSS-EL-015.</title>
        <authorList>
            <person name="Fiorenzani C."/>
        </authorList>
    </citation>
    <scope>NUCLEOTIDE SEQUENCE [LARGE SCALE GENOMIC DNA]</scope>
    <source>
        <strain evidence="1 2">19-DSS-EL-015</strain>
    </source>
</reference>
<dbReference type="SUPFAM" id="SSF55298">
    <property type="entry name" value="YjgF-like"/>
    <property type="match status" value="1"/>
</dbReference>
<gene>
    <name evidence="1" type="ORF">PVAG01_09646</name>
</gene>
<protein>
    <submittedName>
        <fullName evidence="1">L-psp endoribonuclease family protein</fullName>
    </submittedName>
</protein>
<dbReference type="PANTHER" id="PTHR11803:SF39">
    <property type="entry name" value="2-IMINOBUTANOATE_2-IMINOPROPANOATE DEAMINASE"/>
    <property type="match status" value="1"/>
</dbReference>
<dbReference type="CDD" id="cd06152">
    <property type="entry name" value="YjgF_YER057c_UK114_like_4"/>
    <property type="match status" value="1"/>
</dbReference>
<keyword evidence="2" id="KW-1185">Reference proteome</keyword>
<evidence type="ECO:0000313" key="2">
    <source>
        <dbReference type="Proteomes" id="UP001629113"/>
    </source>
</evidence>
<dbReference type="Pfam" id="PF01042">
    <property type="entry name" value="Ribonuc_L-PSP"/>
    <property type="match status" value="1"/>
</dbReference>
<dbReference type="Gene3D" id="3.30.1330.40">
    <property type="entry name" value="RutC-like"/>
    <property type="match status" value="1"/>
</dbReference>
<proteinExistence type="predicted"/>
<organism evidence="1 2">
    <name type="scientific">Phlyctema vagabunda</name>
    <dbReference type="NCBI Taxonomy" id="108571"/>
    <lineage>
        <taxon>Eukaryota</taxon>
        <taxon>Fungi</taxon>
        <taxon>Dikarya</taxon>
        <taxon>Ascomycota</taxon>
        <taxon>Pezizomycotina</taxon>
        <taxon>Leotiomycetes</taxon>
        <taxon>Helotiales</taxon>
        <taxon>Dermateaceae</taxon>
        <taxon>Phlyctema</taxon>
    </lineage>
</organism>
<dbReference type="InterPro" id="IPR006175">
    <property type="entry name" value="YjgF/YER057c/UK114"/>
</dbReference>
<evidence type="ECO:0000313" key="1">
    <source>
        <dbReference type="EMBL" id="KAL3419423.1"/>
    </source>
</evidence>
<accession>A0ABR4P803</accession>
<dbReference type="Proteomes" id="UP001629113">
    <property type="component" value="Unassembled WGS sequence"/>
</dbReference>
<comment type="caution">
    <text evidence="1">The sequence shown here is derived from an EMBL/GenBank/DDBJ whole genome shotgun (WGS) entry which is preliminary data.</text>
</comment>
<sequence>MSHLTYTSYEGYGERSKKEIWYSQAVRVGDRIECAGQGGWNRDTGEIHRETVAQIEQALENVEHNLRTAGAAGWGSVYSVRSYHLPLNDEAMATMNRLLKKYCPAHQPIWTVLGINRLGFDDMRVEIEVVAHVAEEERK</sequence>
<dbReference type="InterPro" id="IPR035959">
    <property type="entry name" value="RutC-like_sf"/>
</dbReference>